<dbReference type="InterPro" id="IPR028871">
    <property type="entry name" value="BlueCu_1_BS"/>
</dbReference>
<reference evidence="9 10" key="1">
    <citation type="submission" date="2019-04" db="EMBL/GenBank/DDBJ databases">
        <title>Natronomonas sp. F20-122 a newhaloarchaeon isolated from a saline saltern of Isla Bacuta, Huelva, Spain.</title>
        <authorList>
            <person name="Duran-Viseras A."/>
            <person name="Sanchez-Porro C."/>
            <person name="Ventosa A."/>
        </authorList>
    </citation>
    <scope>NUCLEOTIDE SEQUENCE [LARGE SCALE GENOMIC DNA]</scope>
    <source>
        <strain evidence="9 10">F20-122</strain>
    </source>
</reference>
<keyword evidence="6" id="KW-0472">Membrane</keyword>
<evidence type="ECO:0000256" key="6">
    <source>
        <dbReference type="ARBA" id="ARBA00023136"/>
    </source>
</evidence>
<evidence type="ECO:0000259" key="8">
    <source>
        <dbReference type="Pfam" id="PF00127"/>
    </source>
</evidence>
<proteinExistence type="predicted"/>
<comment type="caution">
    <text evidence="9">The sequence shown here is derived from an EMBL/GenBank/DDBJ whole genome shotgun (WGS) entry which is preliminary data.</text>
</comment>
<dbReference type="InterPro" id="IPR008972">
    <property type="entry name" value="Cupredoxin"/>
</dbReference>
<feature type="region of interest" description="Disordered" evidence="7">
    <location>
        <begin position="1"/>
        <end position="23"/>
    </location>
</feature>
<evidence type="ECO:0000313" key="9">
    <source>
        <dbReference type="EMBL" id="TKR25179.1"/>
    </source>
</evidence>
<comment type="subcellular location">
    <subcellularLocation>
        <location evidence="1">Membrane</location>
    </subcellularLocation>
</comment>
<feature type="domain" description="Blue (type 1) copper" evidence="8">
    <location>
        <begin position="22"/>
        <end position="122"/>
    </location>
</feature>
<sequence length="122" mass="13023">MPALSGCLGGLSGSSGPTVTMTDDLRFDPAEVTIESGETVTWENESGAPHTASAYEESLPEGAAYFGSGGYESEQAVRQSTSARGFLERGETYQYAFEVTGTYQYFCLPHEENGMIGTVIVE</sequence>
<dbReference type="GO" id="GO:0016020">
    <property type="term" value="C:membrane"/>
    <property type="evidence" value="ECO:0007669"/>
    <property type="project" value="UniProtKB-SubCell"/>
</dbReference>
<dbReference type="AlphaFoldDB" id="A0A4U5JGI8"/>
<dbReference type="Proteomes" id="UP000308037">
    <property type="component" value="Unassembled WGS sequence"/>
</dbReference>
<dbReference type="GO" id="GO:0005507">
    <property type="term" value="F:copper ion binding"/>
    <property type="evidence" value="ECO:0007669"/>
    <property type="project" value="InterPro"/>
</dbReference>
<evidence type="ECO:0000256" key="2">
    <source>
        <dbReference type="ARBA" id="ARBA00022448"/>
    </source>
</evidence>
<keyword evidence="2" id="KW-0813">Transport</keyword>
<evidence type="ECO:0000256" key="7">
    <source>
        <dbReference type="SAM" id="MobiDB-lite"/>
    </source>
</evidence>
<evidence type="ECO:0000256" key="4">
    <source>
        <dbReference type="ARBA" id="ARBA00022982"/>
    </source>
</evidence>
<name>A0A4U5JGI8_9EURY</name>
<dbReference type="PANTHER" id="PTHR34192:SF10">
    <property type="entry name" value="PLASTOCYANIN MAJOR ISOFORM, CHLOROPLASTIC-RELATED"/>
    <property type="match status" value="1"/>
</dbReference>
<dbReference type="PANTHER" id="PTHR34192">
    <property type="entry name" value="PLASTOCYANIN MAJOR ISOFORM, CHLOROPLASTIC-RELATED"/>
    <property type="match status" value="1"/>
</dbReference>
<keyword evidence="10" id="KW-1185">Reference proteome</keyword>
<protein>
    <submittedName>
        <fullName evidence="9">Plastocyanin</fullName>
    </submittedName>
</protein>
<dbReference type="EMBL" id="QKNX01000005">
    <property type="protein sequence ID" value="TKR25179.1"/>
    <property type="molecule type" value="Genomic_DNA"/>
</dbReference>
<keyword evidence="3" id="KW-0479">Metal-binding</keyword>
<keyword evidence="4" id="KW-0249">Electron transport</keyword>
<dbReference type="Gene3D" id="2.60.40.420">
    <property type="entry name" value="Cupredoxins - blue copper proteins"/>
    <property type="match status" value="1"/>
</dbReference>
<evidence type="ECO:0000256" key="1">
    <source>
        <dbReference type="ARBA" id="ARBA00004370"/>
    </source>
</evidence>
<dbReference type="SUPFAM" id="SSF49503">
    <property type="entry name" value="Cupredoxins"/>
    <property type="match status" value="1"/>
</dbReference>
<evidence type="ECO:0000313" key="10">
    <source>
        <dbReference type="Proteomes" id="UP000308037"/>
    </source>
</evidence>
<dbReference type="InterPro" id="IPR000923">
    <property type="entry name" value="BlueCu_1"/>
</dbReference>
<evidence type="ECO:0000256" key="5">
    <source>
        <dbReference type="ARBA" id="ARBA00023008"/>
    </source>
</evidence>
<keyword evidence="5" id="KW-0186">Copper</keyword>
<accession>A0A4U5JGI8</accession>
<organism evidence="9 10">
    <name type="scientific">Natronomonas salsuginis</name>
    <dbReference type="NCBI Taxonomy" id="2217661"/>
    <lineage>
        <taxon>Archaea</taxon>
        <taxon>Methanobacteriati</taxon>
        <taxon>Methanobacteriota</taxon>
        <taxon>Stenosarchaea group</taxon>
        <taxon>Halobacteria</taxon>
        <taxon>Halobacteriales</taxon>
        <taxon>Natronomonadaceae</taxon>
        <taxon>Natronomonas</taxon>
    </lineage>
</organism>
<dbReference type="Pfam" id="PF00127">
    <property type="entry name" value="Copper-bind"/>
    <property type="match status" value="1"/>
</dbReference>
<dbReference type="GO" id="GO:0009055">
    <property type="term" value="F:electron transfer activity"/>
    <property type="evidence" value="ECO:0007669"/>
    <property type="project" value="InterPro"/>
</dbReference>
<dbReference type="PROSITE" id="PS00196">
    <property type="entry name" value="COPPER_BLUE"/>
    <property type="match status" value="1"/>
</dbReference>
<gene>
    <name evidence="9" type="ORF">DM868_12290</name>
</gene>
<evidence type="ECO:0000256" key="3">
    <source>
        <dbReference type="ARBA" id="ARBA00022723"/>
    </source>
</evidence>